<feature type="compositionally biased region" description="Polar residues" evidence="1">
    <location>
        <begin position="18"/>
        <end position="28"/>
    </location>
</feature>
<accession>Q2SJ59</accession>
<keyword evidence="3" id="KW-1185">Reference proteome</keyword>
<dbReference type="AlphaFoldDB" id="Q2SJ59"/>
<name>Q2SJ59_HAHCH</name>
<dbReference type="Proteomes" id="UP000000238">
    <property type="component" value="Chromosome"/>
</dbReference>
<gene>
    <name evidence="2" type="ordered locus">HCH_02513</name>
</gene>
<dbReference type="EMBL" id="CP000155">
    <property type="protein sequence ID" value="ABC29315.1"/>
    <property type="molecule type" value="Genomic_DNA"/>
</dbReference>
<organism evidence="2 3">
    <name type="scientific">Hahella chejuensis (strain KCTC 2396)</name>
    <dbReference type="NCBI Taxonomy" id="349521"/>
    <lineage>
        <taxon>Bacteria</taxon>
        <taxon>Pseudomonadati</taxon>
        <taxon>Pseudomonadota</taxon>
        <taxon>Gammaproteobacteria</taxon>
        <taxon>Oceanospirillales</taxon>
        <taxon>Hahellaceae</taxon>
        <taxon>Hahella</taxon>
    </lineage>
</organism>
<protein>
    <submittedName>
        <fullName evidence="2">Uncharacterized protein</fullName>
    </submittedName>
</protein>
<feature type="region of interest" description="Disordered" evidence="1">
    <location>
        <begin position="1"/>
        <end position="28"/>
    </location>
</feature>
<evidence type="ECO:0000313" key="3">
    <source>
        <dbReference type="Proteomes" id="UP000000238"/>
    </source>
</evidence>
<dbReference type="HOGENOM" id="CLU_3118433_0_0_6"/>
<evidence type="ECO:0000256" key="1">
    <source>
        <dbReference type="SAM" id="MobiDB-lite"/>
    </source>
</evidence>
<sequence length="50" mass="5189">MLSFLSCLSPAAPRGSPAGSNQTSAIGDLTNSFPISEVRLTPGVLTREIK</sequence>
<reference evidence="2 3" key="1">
    <citation type="journal article" date="2005" name="Nucleic Acids Res.">
        <title>Genomic blueprint of Hahella chejuensis, a marine microbe producing an algicidal agent.</title>
        <authorList>
            <person name="Jeong H."/>
            <person name="Yim J.H."/>
            <person name="Lee C."/>
            <person name="Choi S.-H."/>
            <person name="Park Y.K."/>
            <person name="Yoon S.H."/>
            <person name="Hur C.-G."/>
            <person name="Kang H.-Y."/>
            <person name="Kim D."/>
            <person name="Lee H.H."/>
            <person name="Park K.H."/>
            <person name="Park S.-H."/>
            <person name="Park H.-S."/>
            <person name="Lee H.K."/>
            <person name="Oh T.K."/>
            <person name="Kim J.F."/>
        </authorList>
    </citation>
    <scope>NUCLEOTIDE SEQUENCE [LARGE SCALE GENOMIC DNA]</scope>
    <source>
        <strain evidence="2 3">KCTC 2396</strain>
    </source>
</reference>
<evidence type="ECO:0000313" key="2">
    <source>
        <dbReference type="EMBL" id="ABC29315.1"/>
    </source>
</evidence>
<dbReference type="KEGG" id="hch:HCH_02513"/>
<proteinExistence type="predicted"/>